<dbReference type="SUPFAM" id="SSF55729">
    <property type="entry name" value="Acyl-CoA N-acyltransferases (Nat)"/>
    <property type="match status" value="1"/>
</dbReference>
<dbReference type="InterPro" id="IPR016181">
    <property type="entry name" value="Acyl_CoA_acyltransferase"/>
</dbReference>
<dbReference type="EMBL" id="NAJO01000020">
    <property type="protein sequence ID" value="OQO04991.1"/>
    <property type="molecule type" value="Genomic_DNA"/>
</dbReference>
<dbReference type="InterPro" id="IPR000182">
    <property type="entry name" value="GNAT_dom"/>
</dbReference>
<organism evidence="2 3">
    <name type="scientific">Cryoendolithus antarcticus</name>
    <dbReference type="NCBI Taxonomy" id="1507870"/>
    <lineage>
        <taxon>Eukaryota</taxon>
        <taxon>Fungi</taxon>
        <taxon>Dikarya</taxon>
        <taxon>Ascomycota</taxon>
        <taxon>Pezizomycotina</taxon>
        <taxon>Dothideomycetes</taxon>
        <taxon>Dothideomycetidae</taxon>
        <taxon>Cladosporiales</taxon>
        <taxon>Cladosporiaceae</taxon>
        <taxon>Cryoendolithus</taxon>
    </lineage>
</organism>
<name>A0A1V8T151_9PEZI</name>
<accession>A0A1V8T151</accession>
<evidence type="ECO:0000313" key="3">
    <source>
        <dbReference type="Proteomes" id="UP000192596"/>
    </source>
</evidence>
<evidence type="ECO:0000313" key="2">
    <source>
        <dbReference type="EMBL" id="OQO04991.1"/>
    </source>
</evidence>
<dbReference type="GO" id="GO:0016747">
    <property type="term" value="F:acyltransferase activity, transferring groups other than amino-acyl groups"/>
    <property type="evidence" value="ECO:0007669"/>
    <property type="project" value="InterPro"/>
</dbReference>
<protein>
    <recommendedName>
        <fullName evidence="1">N-acetyltransferase domain-containing protein</fullName>
    </recommendedName>
</protein>
<evidence type="ECO:0000259" key="1">
    <source>
        <dbReference type="PROSITE" id="PS51186"/>
    </source>
</evidence>
<comment type="caution">
    <text evidence="2">The sequence shown here is derived from an EMBL/GenBank/DDBJ whole genome shotgun (WGS) entry which is preliminary data.</text>
</comment>
<dbReference type="Gene3D" id="3.40.630.30">
    <property type="match status" value="1"/>
</dbReference>
<proteinExistence type="predicted"/>
<dbReference type="Pfam" id="PF00583">
    <property type="entry name" value="Acetyltransf_1"/>
    <property type="match status" value="1"/>
</dbReference>
<dbReference type="STRING" id="1507870.A0A1V8T151"/>
<gene>
    <name evidence="2" type="ORF">B0A48_08010</name>
</gene>
<dbReference type="InterPro" id="IPR052523">
    <property type="entry name" value="Trichothecene_AcTrans"/>
</dbReference>
<keyword evidence="3" id="KW-1185">Reference proteome</keyword>
<reference evidence="3" key="1">
    <citation type="submission" date="2017-03" db="EMBL/GenBank/DDBJ databases">
        <title>Genomes of endolithic fungi from Antarctica.</title>
        <authorList>
            <person name="Coleine C."/>
            <person name="Masonjones S."/>
            <person name="Stajich J.E."/>
        </authorList>
    </citation>
    <scope>NUCLEOTIDE SEQUENCE [LARGE SCALE GENOMIC DNA]</scope>
    <source>
        <strain evidence="3">CCFEE 5527</strain>
    </source>
</reference>
<dbReference type="PANTHER" id="PTHR42791">
    <property type="entry name" value="GNAT FAMILY ACETYLTRANSFERASE"/>
    <property type="match status" value="1"/>
</dbReference>
<feature type="domain" description="N-acetyltransferase" evidence="1">
    <location>
        <begin position="58"/>
        <end position="220"/>
    </location>
</feature>
<sequence>MPFTIHTATPADTQAIVAVFASDQNEPFARVQLGTLTQEAFKARMESRFGQEIANQDGQVYLYTRDDESGEIVSYANWQLPAPEGEVVEEKSEEEEAKELADWAAAMPKEMNILSMIATRKGMRKIRKSSENGQRNYFLMNLGTHPSYRRKGAATALVQWGVERADKEGVIACLSTSEHNSARKMYERFGFEKVDEHVFELTQFGGEGEHIAIGMRRQPKPVSVRSKRPYEALCFSFEAFMPRVS</sequence>
<dbReference type="AlphaFoldDB" id="A0A1V8T151"/>
<dbReference type="OrthoDB" id="410198at2759"/>
<dbReference type="CDD" id="cd04301">
    <property type="entry name" value="NAT_SF"/>
    <property type="match status" value="1"/>
</dbReference>
<dbReference type="PANTHER" id="PTHR42791:SF2">
    <property type="entry name" value="N-ACETYLTRANSFERASE DOMAIN-CONTAINING PROTEIN"/>
    <property type="match status" value="1"/>
</dbReference>
<dbReference type="PROSITE" id="PS51186">
    <property type="entry name" value="GNAT"/>
    <property type="match status" value="1"/>
</dbReference>
<dbReference type="InParanoid" id="A0A1V8T151"/>
<dbReference type="Proteomes" id="UP000192596">
    <property type="component" value="Unassembled WGS sequence"/>
</dbReference>